<evidence type="ECO:0000256" key="5">
    <source>
        <dbReference type="PROSITE-ProRule" id="PRU01023"/>
    </source>
</evidence>
<keyword evidence="2 5" id="KW-0808">Transferase</keyword>
<dbReference type="InterPro" id="IPR006027">
    <property type="entry name" value="NusB_RsmB_TIM44"/>
</dbReference>
<reference evidence="7 8" key="1">
    <citation type="submission" date="2021-04" db="EMBL/GenBank/DDBJ databases">
        <authorList>
            <person name="Pira H."/>
            <person name="Risdian C."/>
            <person name="Wink J."/>
        </authorList>
    </citation>
    <scope>NUCLEOTIDE SEQUENCE [LARGE SCALE GENOMIC DNA]</scope>
    <source>
        <strain evidence="7 8">WHA3</strain>
    </source>
</reference>
<organism evidence="7 8">
    <name type="scientific">Pacificimonas pallii</name>
    <dbReference type="NCBI Taxonomy" id="2827236"/>
    <lineage>
        <taxon>Bacteria</taxon>
        <taxon>Pseudomonadati</taxon>
        <taxon>Pseudomonadota</taxon>
        <taxon>Alphaproteobacteria</taxon>
        <taxon>Sphingomonadales</taxon>
        <taxon>Sphingosinicellaceae</taxon>
        <taxon>Pacificimonas</taxon>
    </lineage>
</organism>
<dbReference type="GO" id="GO:0032259">
    <property type="term" value="P:methylation"/>
    <property type="evidence" value="ECO:0007669"/>
    <property type="project" value="UniProtKB-KW"/>
</dbReference>
<feature type="active site" description="Nucleophile" evidence="5">
    <location>
        <position position="353"/>
    </location>
</feature>
<dbReference type="Pfam" id="PF01029">
    <property type="entry name" value="NusB"/>
    <property type="match status" value="1"/>
</dbReference>
<evidence type="ECO:0000313" key="8">
    <source>
        <dbReference type="Proteomes" id="UP000722336"/>
    </source>
</evidence>
<sequence length="423" mass="45573">MTDLPAGLPSRRAALTLLQAVLWRHQALEAALPRALRKIENPADRGLSRSIASLALRWLPDLDDLIDSATDRNLPEEAPARMVLRIALVQAIVMKTPHHAVVATALPLVDGGPRRLVHAVLARLLKEGAELPEQPTMPDPWATRWFASWGEEVVDAAGLSLAAPPPLDLTFKGQVDLSVFEDMAISLLPGHLRLPSGGRIEDLPGFEAGDWWVQDIAASLPARLLQPAAGERILDMAAAPGGKTMQLSAAGADVTALDDSEIRLERLQENLTRTGLTATLVEADGRKFTADTPYDAVLLDAPCSGTGIFRRHPDVLHLRKPTRMKETIALQAALLDHAATLVRPGGRLVYSVCSLERQEGEMQLAAFLERAPGWQMEVPATGILPAGLTPRPDGSIRTLPGDLADQGGLDGFYMARLRAPQAV</sequence>
<evidence type="ECO:0000256" key="2">
    <source>
        <dbReference type="ARBA" id="ARBA00022679"/>
    </source>
</evidence>
<dbReference type="CDD" id="cd02440">
    <property type="entry name" value="AdoMet_MTases"/>
    <property type="match status" value="1"/>
</dbReference>
<evidence type="ECO:0000313" key="7">
    <source>
        <dbReference type="EMBL" id="MBV7255354.1"/>
    </source>
</evidence>
<evidence type="ECO:0000256" key="3">
    <source>
        <dbReference type="ARBA" id="ARBA00022691"/>
    </source>
</evidence>
<evidence type="ECO:0000259" key="6">
    <source>
        <dbReference type="PROSITE" id="PS51686"/>
    </source>
</evidence>
<feature type="binding site" evidence="5">
    <location>
        <position position="258"/>
    </location>
    <ligand>
        <name>S-adenosyl-L-methionine</name>
        <dbReference type="ChEBI" id="CHEBI:59789"/>
    </ligand>
</feature>
<dbReference type="Proteomes" id="UP000722336">
    <property type="component" value="Unassembled WGS sequence"/>
</dbReference>
<dbReference type="InterPro" id="IPR023267">
    <property type="entry name" value="RCMT"/>
</dbReference>
<dbReference type="Pfam" id="PF01189">
    <property type="entry name" value="Methyltr_RsmB-F"/>
    <property type="match status" value="1"/>
</dbReference>
<protein>
    <submittedName>
        <fullName evidence="7">SAM-dependent methyltransferase</fullName>
    </submittedName>
</protein>
<dbReference type="PROSITE" id="PS51686">
    <property type="entry name" value="SAM_MT_RSMB_NOP"/>
    <property type="match status" value="1"/>
</dbReference>
<feature type="binding site" evidence="5">
    <location>
        <position position="284"/>
    </location>
    <ligand>
        <name>S-adenosyl-L-methionine</name>
        <dbReference type="ChEBI" id="CHEBI:59789"/>
    </ligand>
</feature>
<gene>
    <name evidence="7" type="ORF">KCG44_01000</name>
</gene>
<keyword evidence="8" id="KW-1185">Reference proteome</keyword>
<dbReference type="InterPro" id="IPR049560">
    <property type="entry name" value="MeTrfase_RsmB-F_NOP2_cat"/>
</dbReference>
<proteinExistence type="inferred from homology"/>
<feature type="binding site" evidence="5">
    <location>
        <begin position="237"/>
        <end position="243"/>
    </location>
    <ligand>
        <name>S-adenosyl-L-methionine</name>
        <dbReference type="ChEBI" id="CHEBI:59789"/>
    </ligand>
</feature>
<dbReference type="GO" id="GO:0008168">
    <property type="term" value="F:methyltransferase activity"/>
    <property type="evidence" value="ECO:0007669"/>
    <property type="project" value="UniProtKB-KW"/>
</dbReference>
<feature type="domain" description="SAM-dependent MTase RsmB/NOP-type" evidence="6">
    <location>
        <begin position="129"/>
        <end position="420"/>
    </location>
</feature>
<comment type="caution">
    <text evidence="7">The sequence shown here is derived from an EMBL/GenBank/DDBJ whole genome shotgun (WGS) entry which is preliminary data.</text>
</comment>
<keyword evidence="4 5" id="KW-0694">RNA-binding</keyword>
<name>A0ABS6SAF3_9SPHN</name>
<comment type="similarity">
    <text evidence="5">Belongs to the class I-like SAM-binding methyltransferase superfamily. RsmB/NOP family.</text>
</comment>
<evidence type="ECO:0000256" key="1">
    <source>
        <dbReference type="ARBA" id="ARBA00022603"/>
    </source>
</evidence>
<dbReference type="PANTHER" id="PTHR22807:SF61">
    <property type="entry name" value="NOL1_NOP2_SUN FAMILY PROTEIN _ ANTITERMINATION NUSB DOMAIN-CONTAINING PROTEIN"/>
    <property type="match status" value="1"/>
</dbReference>
<accession>A0ABS6SAF3</accession>
<keyword evidence="1 5" id="KW-0489">Methyltransferase</keyword>
<dbReference type="EMBL" id="JAGSPA010000001">
    <property type="protein sequence ID" value="MBV7255354.1"/>
    <property type="molecule type" value="Genomic_DNA"/>
</dbReference>
<dbReference type="InterPro" id="IPR001678">
    <property type="entry name" value="MeTrfase_RsmB-F_NOP2_dom"/>
</dbReference>
<dbReference type="PANTHER" id="PTHR22807">
    <property type="entry name" value="NOP2 YEAST -RELATED NOL1/NOP2/FMU SUN DOMAIN-CONTAINING"/>
    <property type="match status" value="1"/>
</dbReference>
<feature type="binding site" evidence="5">
    <location>
        <position position="300"/>
    </location>
    <ligand>
        <name>S-adenosyl-L-methionine</name>
        <dbReference type="ChEBI" id="CHEBI:59789"/>
    </ligand>
</feature>
<evidence type="ECO:0000256" key="4">
    <source>
        <dbReference type="ARBA" id="ARBA00022884"/>
    </source>
</evidence>
<keyword evidence="3 5" id="KW-0949">S-adenosyl-L-methionine</keyword>